<dbReference type="Proteomes" id="UP000828390">
    <property type="component" value="Unassembled WGS sequence"/>
</dbReference>
<reference evidence="1" key="2">
    <citation type="submission" date="2020-11" db="EMBL/GenBank/DDBJ databases">
        <authorList>
            <person name="McCartney M.A."/>
            <person name="Auch B."/>
            <person name="Kono T."/>
            <person name="Mallez S."/>
            <person name="Becker A."/>
            <person name="Gohl D.M."/>
            <person name="Silverstein K.A.T."/>
            <person name="Koren S."/>
            <person name="Bechman K.B."/>
            <person name="Herman A."/>
            <person name="Abrahante J.E."/>
            <person name="Garbe J."/>
        </authorList>
    </citation>
    <scope>NUCLEOTIDE SEQUENCE</scope>
    <source>
        <strain evidence="1">Duluth1</strain>
        <tissue evidence="1">Whole animal</tissue>
    </source>
</reference>
<evidence type="ECO:0000313" key="1">
    <source>
        <dbReference type="EMBL" id="KAH3773614.1"/>
    </source>
</evidence>
<dbReference type="EMBL" id="JAIWYP010000009">
    <property type="protein sequence ID" value="KAH3773614.1"/>
    <property type="molecule type" value="Genomic_DNA"/>
</dbReference>
<sequence length="74" mass="8527">MVVADRNRKFGEQVSKVEDKTENIDFALRTINSKVSKLEKQRSILKEEIVYLQSLSMRNNLMFSGIPELRAGII</sequence>
<organism evidence="1 2">
    <name type="scientific">Dreissena polymorpha</name>
    <name type="common">Zebra mussel</name>
    <name type="synonym">Mytilus polymorpha</name>
    <dbReference type="NCBI Taxonomy" id="45954"/>
    <lineage>
        <taxon>Eukaryota</taxon>
        <taxon>Metazoa</taxon>
        <taxon>Spiralia</taxon>
        <taxon>Lophotrochozoa</taxon>
        <taxon>Mollusca</taxon>
        <taxon>Bivalvia</taxon>
        <taxon>Autobranchia</taxon>
        <taxon>Heteroconchia</taxon>
        <taxon>Euheterodonta</taxon>
        <taxon>Imparidentia</taxon>
        <taxon>Neoheterodontei</taxon>
        <taxon>Myida</taxon>
        <taxon>Dreissenoidea</taxon>
        <taxon>Dreissenidae</taxon>
        <taxon>Dreissena</taxon>
    </lineage>
</organism>
<protein>
    <submittedName>
        <fullName evidence="1">Uncharacterized protein</fullName>
    </submittedName>
</protein>
<keyword evidence="2" id="KW-1185">Reference proteome</keyword>
<comment type="caution">
    <text evidence="1">The sequence shown here is derived from an EMBL/GenBank/DDBJ whole genome shotgun (WGS) entry which is preliminary data.</text>
</comment>
<proteinExistence type="predicted"/>
<gene>
    <name evidence="1" type="ORF">DPMN_174976</name>
</gene>
<reference evidence="1" key="1">
    <citation type="journal article" date="2019" name="bioRxiv">
        <title>The Genome of the Zebra Mussel, Dreissena polymorpha: A Resource for Invasive Species Research.</title>
        <authorList>
            <person name="McCartney M.A."/>
            <person name="Auch B."/>
            <person name="Kono T."/>
            <person name="Mallez S."/>
            <person name="Zhang Y."/>
            <person name="Obille A."/>
            <person name="Becker A."/>
            <person name="Abrahante J.E."/>
            <person name="Garbe J."/>
            <person name="Badalamenti J.P."/>
            <person name="Herman A."/>
            <person name="Mangelson H."/>
            <person name="Liachko I."/>
            <person name="Sullivan S."/>
            <person name="Sone E.D."/>
            <person name="Koren S."/>
            <person name="Silverstein K.A.T."/>
            <person name="Beckman K.B."/>
            <person name="Gohl D.M."/>
        </authorList>
    </citation>
    <scope>NUCLEOTIDE SEQUENCE</scope>
    <source>
        <strain evidence="1">Duluth1</strain>
        <tissue evidence="1">Whole animal</tissue>
    </source>
</reference>
<evidence type="ECO:0000313" key="2">
    <source>
        <dbReference type="Proteomes" id="UP000828390"/>
    </source>
</evidence>
<name>A0A9D4IHN0_DREPO</name>
<dbReference type="AlphaFoldDB" id="A0A9D4IHN0"/>
<accession>A0A9D4IHN0</accession>